<proteinExistence type="predicted"/>
<dbReference type="InterPro" id="IPR001296">
    <property type="entry name" value="Glyco_trans_1"/>
</dbReference>
<evidence type="ECO:0000313" key="3">
    <source>
        <dbReference type="EMBL" id="AWK05243.1"/>
    </source>
</evidence>
<dbReference type="Proteomes" id="UP000245250">
    <property type="component" value="Chromosome"/>
</dbReference>
<feature type="domain" description="Glycosyl transferase family 1" evidence="1">
    <location>
        <begin position="178"/>
        <end position="343"/>
    </location>
</feature>
<name>A0A2S1YMG5_9FLAO</name>
<dbReference type="Pfam" id="PF00534">
    <property type="entry name" value="Glycos_transf_1"/>
    <property type="match status" value="1"/>
</dbReference>
<dbReference type="Gene3D" id="3.40.50.2000">
    <property type="entry name" value="Glycogen Phosphorylase B"/>
    <property type="match status" value="2"/>
</dbReference>
<dbReference type="EMBL" id="CP029255">
    <property type="protein sequence ID" value="AWK05243.1"/>
    <property type="molecule type" value="Genomic_DNA"/>
</dbReference>
<gene>
    <name evidence="3" type="ORF">HYN56_13765</name>
</gene>
<dbReference type="InterPro" id="IPR050194">
    <property type="entry name" value="Glycosyltransferase_grp1"/>
</dbReference>
<protein>
    <submittedName>
        <fullName evidence="3">Uncharacterized protein</fullName>
    </submittedName>
</protein>
<dbReference type="RefSeq" id="WP_109192708.1">
    <property type="nucleotide sequence ID" value="NZ_CP029255.1"/>
</dbReference>
<dbReference type="Pfam" id="PF13439">
    <property type="entry name" value="Glyco_transf_4"/>
    <property type="match status" value="1"/>
</dbReference>
<dbReference type="OrthoDB" id="1522162at2"/>
<evidence type="ECO:0000259" key="1">
    <source>
        <dbReference type="Pfam" id="PF00534"/>
    </source>
</evidence>
<reference evidence="3 4" key="1">
    <citation type="submission" date="2018-05" db="EMBL/GenBank/DDBJ databases">
        <title>Genome sequencing of Flavobacterium sp. HYN0056.</title>
        <authorList>
            <person name="Yi H."/>
            <person name="Baek C."/>
        </authorList>
    </citation>
    <scope>NUCLEOTIDE SEQUENCE [LARGE SCALE GENOMIC DNA]</scope>
    <source>
        <strain evidence="3 4">HYN0056</strain>
    </source>
</reference>
<dbReference type="AlphaFoldDB" id="A0A2S1YMG5"/>
<dbReference type="GO" id="GO:0016758">
    <property type="term" value="F:hexosyltransferase activity"/>
    <property type="evidence" value="ECO:0007669"/>
    <property type="project" value="TreeGrafter"/>
</dbReference>
<dbReference type="SUPFAM" id="SSF53756">
    <property type="entry name" value="UDP-Glycosyltransferase/glycogen phosphorylase"/>
    <property type="match status" value="1"/>
</dbReference>
<dbReference type="PANTHER" id="PTHR45947">
    <property type="entry name" value="SULFOQUINOVOSYL TRANSFERASE SQD2"/>
    <property type="match status" value="1"/>
</dbReference>
<evidence type="ECO:0000259" key="2">
    <source>
        <dbReference type="Pfam" id="PF13439"/>
    </source>
</evidence>
<accession>A0A2S1YMG5</accession>
<dbReference type="PANTHER" id="PTHR45947:SF3">
    <property type="entry name" value="SULFOQUINOVOSYL TRANSFERASE SQD2"/>
    <property type="match status" value="1"/>
</dbReference>
<dbReference type="KEGG" id="fcr:HYN56_13765"/>
<keyword evidence="4" id="KW-1185">Reference proteome</keyword>
<sequence length="379" mass="43039">MKILNVTSITELRGGDAQMYTVYKLLKDEKNVKQYILCPEDAVLASICKNDQANLFTYNKNKFKLFNLARAIVKICNQESINILHIHDSSALNAALIALKFLDKSILLVLSRKRNNKIKDKFLNRYKYSHPRIHKIICVSKAVESIFDKIISDKNRLLTIYDAIDVDQFSKKTNQNLLHKEFNFSPETKIVGNIAGLTNQKDIYTFIDTAKKIKAKNKTSNPIKFIIIGDGPLKTDLINYAISNELEKDLFFTGFRNTIDLLPEFDLFLSTSITEGLPLTIYEAFACNIPVISTKAGGIPEVITDGKTGFLASLKDSETLSDRAIEVLSNPTLQETLKSNSYKLVKENHSLNIMRKNYYTFYKNILNTDQLLVSKNQSL</sequence>
<dbReference type="CDD" id="cd03801">
    <property type="entry name" value="GT4_PimA-like"/>
    <property type="match status" value="1"/>
</dbReference>
<evidence type="ECO:0000313" key="4">
    <source>
        <dbReference type="Proteomes" id="UP000245250"/>
    </source>
</evidence>
<feature type="domain" description="Glycosyltransferase subfamily 4-like N-terminal" evidence="2">
    <location>
        <begin position="56"/>
        <end position="167"/>
    </location>
</feature>
<dbReference type="InterPro" id="IPR028098">
    <property type="entry name" value="Glyco_trans_4-like_N"/>
</dbReference>
<organism evidence="3 4">
    <name type="scientific">Flavobacterium crocinum</name>
    <dbReference type="NCBI Taxonomy" id="2183896"/>
    <lineage>
        <taxon>Bacteria</taxon>
        <taxon>Pseudomonadati</taxon>
        <taxon>Bacteroidota</taxon>
        <taxon>Flavobacteriia</taxon>
        <taxon>Flavobacteriales</taxon>
        <taxon>Flavobacteriaceae</taxon>
        <taxon>Flavobacterium</taxon>
    </lineage>
</organism>